<evidence type="ECO:0000256" key="14">
    <source>
        <dbReference type="ARBA" id="ARBA00031566"/>
    </source>
</evidence>
<feature type="transmembrane region" description="Helical" evidence="17">
    <location>
        <begin position="32"/>
        <end position="55"/>
    </location>
</feature>
<keyword evidence="10 17" id="KW-0472">Membrane</keyword>
<comment type="caution">
    <text evidence="20">The sequence shown here is derived from an EMBL/GenBank/DDBJ whole genome shotgun (WGS) entry which is preliminary data.</text>
</comment>
<evidence type="ECO:0000256" key="7">
    <source>
        <dbReference type="ARBA" id="ARBA00022692"/>
    </source>
</evidence>
<evidence type="ECO:0000256" key="16">
    <source>
        <dbReference type="ARBA" id="ARBA00045071"/>
    </source>
</evidence>
<evidence type="ECO:0000313" key="20">
    <source>
        <dbReference type="EMBL" id="CCH46944.1"/>
    </source>
</evidence>
<keyword evidence="8" id="KW-0256">Endoplasmic reticulum</keyword>
<evidence type="ECO:0000256" key="15">
    <source>
        <dbReference type="ARBA" id="ARBA00033088"/>
    </source>
</evidence>
<evidence type="ECO:0000256" key="9">
    <source>
        <dbReference type="ARBA" id="ARBA00022989"/>
    </source>
</evidence>
<evidence type="ECO:0000256" key="13">
    <source>
        <dbReference type="ARBA" id="ARBA00031434"/>
    </source>
</evidence>
<proteinExistence type="predicted"/>
<dbReference type="AlphaFoldDB" id="K0L010"/>
<dbReference type="Pfam" id="PF00534">
    <property type="entry name" value="Glycos_transf_1"/>
    <property type="match status" value="1"/>
</dbReference>
<dbReference type="EC" id="2.4.1.142" evidence="3"/>
<comment type="subcellular location">
    <subcellularLocation>
        <location evidence="1">Endoplasmic reticulum membrane</location>
        <topology evidence="1">Single-pass membrane protein</topology>
    </subcellularLocation>
</comment>
<keyword evidence="6 20" id="KW-0808">Transferase</keyword>
<dbReference type="EMBL" id="CAIF01000288">
    <property type="protein sequence ID" value="CCH46944.1"/>
    <property type="molecule type" value="Genomic_DNA"/>
</dbReference>
<dbReference type="InParanoid" id="K0L010"/>
<dbReference type="PANTHER" id="PTHR13036">
    <property type="entry name" value="BETA1,4 MANNOSYLTRANSFERASE"/>
    <property type="match status" value="1"/>
</dbReference>
<keyword evidence="9 17" id="KW-1133">Transmembrane helix</keyword>
<organism evidence="20 21">
    <name type="scientific">Wickerhamomyces ciferrii (strain ATCC 14091 / BCRC 22168 / CBS 111 / JCM 3599 / NBRC 0793 / NRRL Y-1031 F-60-10)</name>
    <name type="common">Yeast</name>
    <name type="synonym">Pichia ciferrii</name>
    <dbReference type="NCBI Taxonomy" id="1206466"/>
    <lineage>
        <taxon>Eukaryota</taxon>
        <taxon>Fungi</taxon>
        <taxon>Dikarya</taxon>
        <taxon>Ascomycota</taxon>
        <taxon>Saccharomycotina</taxon>
        <taxon>Saccharomycetes</taxon>
        <taxon>Phaffomycetales</taxon>
        <taxon>Wickerhamomycetaceae</taxon>
        <taxon>Wickerhamomyces</taxon>
    </lineage>
</organism>
<comment type="catalytic activity">
    <reaction evidence="16">
        <text>an N,N'-diacetylchitobiosyl-diphospho-di-trans,poly-cis-dolichol + GDP-alpha-D-mannose = a beta-D-Man-(1-&gt;4)-beta-D-GlcNAc-(1-&gt;4)-alpha-D-GlcNAc-diphospho-di-trans,poly-cis-dolichol + GDP + H(+)</text>
        <dbReference type="Rhea" id="RHEA:13865"/>
        <dbReference type="Rhea" id="RHEA-COMP:19510"/>
        <dbReference type="Rhea" id="RHEA-COMP:19511"/>
        <dbReference type="ChEBI" id="CHEBI:15378"/>
        <dbReference type="ChEBI" id="CHEBI:57269"/>
        <dbReference type="ChEBI" id="CHEBI:57527"/>
        <dbReference type="ChEBI" id="CHEBI:58189"/>
        <dbReference type="ChEBI" id="CHEBI:58472"/>
        <dbReference type="EC" id="2.4.1.142"/>
    </reaction>
    <physiologicalReaction direction="left-to-right" evidence="16">
        <dbReference type="Rhea" id="RHEA:13866"/>
    </physiologicalReaction>
</comment>
<comment type="function">
    <text evidence="11">Participates in the formation of the lipid-linked precursor oligosaccharide for N-glycosylation. Involved in assembling the dolichol-pyrophosphate-GlcNAc(2)-Man(5) intermediate on the cytoplasmic surface of the ER.</text>
</comment>
<evidence type="ECO:0000256" key="5">
    <source>
        <dbReference type="ARBA" id="ARBA00022676"/>
    </source>
</evidence>
<protein>
    <recommendedName>
        <fullName evidence="4">Chitobiosyldiphosphodolichol beta-mannosyltransferase</fullName>
        <ecNumber evidence="3">2.4.1.142</ecNumber>
    </recommendedName>
    <alternativeName>
        <fullName evidence="12">Asparagine-linked glycosylation protein 1</fullName>
    </alternativeName>
    <alternativeName>
        <fullName evidence="14">Beta-1,4-mannosyltransferase</fullName>
    </alternativeName>
    <alternativeName>
        <fullName evidence="15">GDP-Man:GlcNAc2-PP-dolichol mannosyltransferase</fullName>
    </alternativeName>
    <alternativeName>
        <fullName evidence="13">GDP-mannose-dolichol diphosphochitobiose mannosyltransferase</fullName>
    </alternativeName>
</protein>
<feature type="domain" description="Glycosyltransferase subfamily 4-like N-terminal" evidence="19">
    <location>
        <begin position="80"/>
        <end position="247"/>
    </location>
</feature>
<evidence type="ECO:0000256" key="10">
    <source>
        <dbReference type="ARBA" id="ARBA00023136"/>
    </source>
</evidence>
<sequence>MVDVSFIESVPLVGQIYVKILDFIRYLDFPTWVWILIGLYLCLPVVTYVILPLIYGNISSKKRIIIFVLGDLGHSPRMCYHARSFAEKGYSVDLCGYLEESPPLDLIDNYNVEIHDVKVIQNTQNLPFVIFGVLKVIGQILNISKLLWKLRGANYILVQNPPSIPTLLIATLYKYITKTKLIIDWHNLGYSILEIKLGPKHPFVSAAKIYEKLFATFSDINLTVTEAMKSFLVKQCGVSKKKIVVLHDKAASQFKPLTLGEKEKIIHSHPEIFKSFDLRNDKIIVSSTSFTPDEDFNILINALQEYDTQSILPNLKVIITGKGPMKEQFLQSVKDSNFQKVNIVNSWLSAEDYPKVIATADIGISLHTSSSGIDLPMKVVDMFGCGLPVIALDFPALPELVTNEVNGLTVNTSTQIKMGI</sequence>
<dbReference type="Pfam" id="PF13439">
    <property type="entry name" value="Glyco_transf_4"/>
    <property type="match status" value="1"/>
</dbReference>
<dbReference type="InterPro" id="IPR026051">
    <property type="entry name" value="ALG1-like"/>
</dbReference>
<evidence type="ECO:0000256" key="17">
    <source>
        <dbReference type="SAM" id="Phobius"/>
    </source>
</evidence>
<keyword evidence="7 17" id="KW-0812">Transmembrane</keyword>
<dbReference type="InterPro" id="IPR028098">
    <property type="entry name" value="Glyco_trans_4-like_N"/>
</dbReference>
<evidence type="ECO:0000313" key="21">
    <source>
        <dbReference type="Proteomes" id="UP000009328"/>
    </source>
</evidence>
<dbReference type="GO" id="GO:0005789">
    <property type="term" value="C:endoplasmic reticulum membrane"/>
    <property type="evidence" value="ECO:0007669"/>
    <property type="project" value="UniProtKB-SubCell"/>
</dbReference>
<evidence type="ECO:0000256" key="3">
    <source>
        <dbReference type="ARBA" id="ARBA00012611"/>
    </source>
</evidence>
<evidence type="ECO:0000256" key="8">
    <source>
        <dbReference type="ARBA" id="ARBA00022824"/>
    </source>
</evidence>
<evidence type="ECO:0000259" key="18">
    <source>
        <dbReference type="Pfam" id="PF00534"/>
    </source>
</evidence>
<dbReference type="STRING" id="1206466.K0L010"/>
<dbReference type="GO" id="GO:0004578">
    <property type="term" value="F:chitobiosyldiphosphodolichol beta-mannosyltransferase activity"/>
    <property type="evidence" value="ECO:0007669"/>
    <property type="project" value="UniProtKB-EC"/>
</dbReference>
<evidence type="ECO:0000256" key="6">
    <source>
        <dbReference type="ARBA" id="ARBA00022679"/>
    </source>
</evidence>
<dbReference type="PANTHER" id="PTHR13036:SF0">
    <property type="entry name" value="CHITOBIOSYLDIPHOSPHODOLICHOL BETA-MANNOSYLTRANSFERASE"/>
    <property type="match status" value="1"/>
</dbReference>
<evidence type="ECO:0000256" key="12">
    <source>
        <dbReference type="ARBA" id="ARBA00030745"/>
    </source>
</evidence>
<gene>
    <name evidence="20" type="ORF">BN7_6550</name>
</gene>
<dbReference type="eggNOG" id="KOG2941">
    <property type="taxonomic scope" value="Eukaryota"/>
</dbReference>
<accession>K0L010</accession>
<dbReference type="FunCoup" id="K0L010">
    <property type="interactions" value="928"/>
</dbReference>
<evidence type="ECO:0000256" key="11">
    <source>
        <dbReference type="ARBA" id="ARBA00024899"/>
    </source>
</evidence>
<evidence type="ECO:0000256" key="4">
    <source>
        <dbReference type="ARBA" id="ARBA00015841"/>
    </source>
</evidence>
<evidence type="ECO:0000256" key="2">
    <source>
        <dbReference type="ARBA" id="ARBA00004922"/>
    </source>
</evidence>
<evidence type="ECO:0000259" key="19">
    <source>
        <dbReference type="Pfam" id="PF13439"/>
    </source>
</evidence>
<comment type="pathway">
    <text evidence="2">Protein modification; protein glycosylation.</text>
</comment>
<evidence type="ECO:0000256" key="1">
    <source>
        <dbReference type="ARBA" id="ARBA00004389"/>
    </source>
</evidence>
<keyword evidence="5 20" id="KW-0328">Glycosyltransferase</keyword>
<dbReference type="UniPathway" id="UPA00378"/>
<name>K0L010_WICCF</name>
<dbReference type="Proteomes" id="UP000009328">
    <property type="component" value="Unassembled WGS sequence"/>
</dbReference>
<dbReference type="HOGENOM" id="CLU_012079_0_0_1"/>
<feature type="domain" description="Glycosyl transferase family 1" evidence="18">
    <location>
        <begin position="271"/>
        <end position="413"/>
    </location>
</feature>
<dbReference type="SUPFAM" id="SSF53756">
    <property type="entry name" value="UDP-Glycosyltransferase/glycogen phosphorylase"/>
    <property type="match status" value="1"/>
</dbReference>
<reference evidence="20 21" key="1">
    <citation type="journal article" date="2012" name="Eukaryot. Cell">
        <title>Draft genome sequence of Wickerhamomyces ciferrii NRRL Y-1031 F-60-10.</title>
        <authorList>
            <person name="Schneider J."/>
            <person name="Andrea H."/>
            <person name="Blom J."/>
            <person name="Jaenicke S."/>
            <person name="Ruckert C."/>
            <person name="Schorsch C."/>
            <person name="Szczepanowski R."/>
            <person name="Farwick M."/>
            <person name="Goesmann A."/>
            <person name="Puhler A."/>
            <person name="Schaffer S."/>
            <person name="Tauch A."/>
            <person name="Kohler T."/>
            <person name="Brinkrolf K."/>
        </authorList>
    </citation>
    <scope>NUCLEOTIDE SEQUENCE [LARGE SCALE GENOMIC DNA]</scope>
    <source>
        <strain evidence="21">ATCC 14091 / BCRC 22168 / CBS 111 / JCM 3599 / NBRC 0793 / NRRL Y-1031 F-60-10</strain>
    </source>
</reference>
<dbReference type="Gene3D" id="3.40.50.2000">
    <property type="entry name" value="Glycogen Phosphorylase B"/>
    <property type="match status" value="2"/>
</dbReference>
<dbReference type="InterPro" id="IPR001296">
    <property type="entry name" value="Glyco_trans_1"/>
</dbReference>
<keyword evidence="21" id="KW-1185">Reference proteome</keyword>